<feature type="transmembrane region" description="Helical" evidence="8">
    <location>
        <begin position="268"/>
        <end position="289"/>
    </location>
</feature>
<organism evidence="10 11">
    <name type="scientific">Microbacterium suwonense</name>
    <dbReference type="NCBI Taxonomy" id="683047"/>
    <lineage>
        <taxon>Bacteria</taxon>
        <taxon>Bacillati</taxon>
        <taxon>Actinomycetota</taxon>
        <taxon>Actinomycetes</taxon>
        <taxon>Micrococcales</taxon>
        <taxon>Microbacteriaceae</taxon>
        <taxon>Microbacterium</taxon>
    </lineage>
</organism>
<feature type="transmembrane region" description="Helical" evidence="8">
    <location>
        <begin position="150"/>
        <end position="166"/>
    </location>
</feature>
<proteinExistence type="predicted"/>
<evidence type="ECO:0000256" key="2">
    <source>
        <dbReference type="ARBA" id="ARBA00022475"/>
    </source>
</evidence>
<dbReference type="PANTHER" id="PTHR23028">
    <property type="entry name" value="ACETYLTRANSFERASE"/>
    <property type="match status" value="1"/>
</dbReference>
<evidence type="ECO:0000313" key="10">
    <source>
        <dbReference type="EMBL" id="BDZ39267.1"/>
    </source>
</evidence>
<evidence type="ECO:0000313" key="11">
    <source>
        <dbReference type="Proteomes" id="UP001321543"/>
    </source>
</evidence>
<keyword evidence="2" id="KW-1003">Cell membrane</keyword>
<dbReference type="PANTHER" id="PTHR23028:SF53">
    <property type="entry name" value="ACYL_TRANSF_3 DOMAIN-CONTAINING PROTEIN"/>
    <property type="match status" value="1"/>
</dbReference>
<accession>A0ABN6X3Y9</accession>
<evidence type="ECO:0000256" key="5">
    <source>
        <dbReference type="ARBA" id="ARBA00022989"/>
    </source>
</evidence>
<feature type="domain" description="Acyltransferase 3" evidence="9">
    <location>
        <begin position="12"/>
        <end position="351"/>
    </location>
</feature>
<evidence type="ECO:0000256" key="3">
    <source>
        <dbReference type="ARBA" id="ARBA00022679"/>
    </source>
</evidence>
<feature type="transmembrane region" description="Helical" evidence="8">
    <location>
        <begin position="337"/>
        <end position="357"/>
    </location>
</feature>
<feature type="transmembrane region" description="Helical" evidence="8">
    <location>
        <begin position="207"/>
        <end position="224"/>
    </location>
</feature>
<dbReference type="InterPro" id="IPR036514">
    <property type="entry name" value="SGNH_hydro_sf"/>
</dbReference>
<keyword evidence="5 8" id="KW-1133">Transmembrane helix</keyword>
<dbReference type="CDD" id="cd01840">
    <property type="entry name" value="SGNH_hydrolase_yrhL_like"/>
    <property type="match status" value="1"/>
</dbReference>
<dbReference type="Gene3D" id="3.40.50.1110">
    <property type="entry name" value="SGNH hydrolase"/>
    <property type="match status" value="1"/>
</dbReference>
<dbReference type="InterPro" id="IPR002656">
    <property type="entry name" value="Acyl_transf_3_dom"/>
</dbReference>
<keyword evidence="3" id="KW-0808">Transferase</keyword>
<evidence type="ECO:0000256" key="8">
    <source>
        <dbReference type="SAM" id="Phobius"/>
    </source>
</evidence>
<protein>
    <submittedName>
        <fullName evidence="10">O-acetyltransferase OatA</fullName>
    </submittedName>
</protein>
<dbReference type="EMBL" id="AP027728">
    <property type="protein sequence ID" value="BDZ39267.1"/>
    <property type="molecule type" value="Genomic_DNA"/>
</dbReference>
<dbReference type="InterPro" id="IPR050879">
    <property type="entry name" value="Acyltransferase_3"/>
</dbReference>
<feature type="transmembrane region" description="Helical" evidence="8">
    <location>
        <begin position="385"/>
        <end position="408"/>
    </location>
</feature>
<evidence type="ECO:0000256" key="7">
    <source>
        <dbReference type="ARBA" id="ARBA00023315"/>
    </source>
</evidence>
<feature type="transmembrane region" description="Helical" evidence="8">
    <location>
        <begin position="37"/>
        <end position="59"/>
    </location>
</feature>
<feature type="transmembrane region" description="Helical" evidence="8">
    <location>
        <begin position="80"/>
        <end position="99"/>
    </location>
</feature>
<gene>
    <name evidence="10" type="ORF">GCM10025863_18810</name>
</gene>
<comment type="subcellular location">
    <subcellularLocation>
        <location evidence="1">Cell membrane</location>
        <topology evidence="1">Multi-pass membrane protein</topology>
    </subcellularLocation>
</comment>
<keyword evidence="7" id="KW-0012">Acyltransferase</keyword>
<keyword evidence="11" id="KW-1185">Reference proteome</keyword>
<feature type="transmembrane region" description="Helical" evidence="8">
    <location>
        <begin position="310"/>
        <end position="331"/>
    </location>
</feature>
<feature type="transmembrane region" description="Helical" evidence="8">
    <location>
        <begin position="171"/>
        <end position="187"/>
    </location>
</feature>
<dbReference type="Proteomes" id="UP001321543">
    <property type="component" value="Chromosome"/>
</dbReference>
<evidence type="ECO:0000256" key="6">
    <source>
        <dbReference type="ARBA" id="ARBA00023136"/>
    </source>
</evidence>
<evidence type="ECO:0000256" key="4">
    <source>
        <dbReference type="ARBA" id="ARBA00022692"/>
    </source>
</evidence>
<keyword evidence="4 8" id="KW-0812">Transmembrane</keyword>
<dbReference type="SUPFAM" id="SSF52266">
    <property type="entry name" value="SGNH hydrolase"/>
    <property type="match status" value="1"/>
</dbReference>
<evidence type="ECO:0000256" key="1">
    <source>
        <dbReference type="ARBA" id="ARBA00004651"/>
    </source>
</evidence>
<name>A0ABN6X3Y9_9MICO</name>
<feature type="transmembrane region" description="Helical" evidence="8">
    <location>
        <begin position="236"/>
        <end position="256"/>
    </location>
</feature>
<keyword evidence="6 8" id="KW-0472">Membrane</keyword>
<reference evidence="11" key="1">
    <citation type="journal article" date="2019" name="Int. J. Syst. Evol. Microbiol.">
        <title>The Global Catalogue of Microorganisms (GCM) 10K type strain sequencing project: providing services to taxonomists for standard genome sequencing and annotation.</title>
        <authorList>
            <consortium name="The Broad Institute Genomics Platform"/>
            <consortium name="The Broad Institute Genome Sequencing Center for Infectious Disease"/>
            <person name="Wu L."/>
            <person name="Ma J."/>
        </authorList>
    </citation>
    <scope>NUCLEOTIDE SEQUENCE [LARGE SCALE GENOMIC DNA]</scope>
    <source>
        <strain evidence="11">NBRC 106310</strain>
    </source>
</reference>
<dbReference type="Pfam" id="PF01757">
    <property type="entry name" value="Acyl_transf_3"/>
    <property type="match status" value="1"/>
</dbReference>
<evidence type="ECO:0000259" key="9">
    <source>
        <dbReference type="Pfam" id="PF01757"/>
    </source>
</evidence>
<sequence>MSPSSPHIPRYAGLDGLRAIAVGLVLIYHLFPGAGLSSGFVGVDVFFVVSGFLITSLLLRPSRHTRRHRLIDFWRRRARRLLPALALMLTVSATAAWLIGGDVLVGIGRQLVGAATFSYNWVALAGGSDYFAATEPELFRNVWSLAVEEQFYLLWPLLLPVLLAVLRMRWILVAFALLAAAASTWWMSTLVDAGGMTREYFGTDSHAFGLLLGIAAAFALQHMPEREWLRGRAARVGGAAVGMLGLALIVIAAAVPASSGASAFPGPLLMASVGTLLAVVSGVMPGSWFGRAIDVQPLRWIGDRSYGIYLWHWPVLVLITAASGLGVSGSVADVPVWAGVMALLLSLVVAAMSYRFLETPLRRHGFRRALRAVRVRLARGPRSRLAMLGTVLAGALALSGTTAAVAVAPPMTTSEMSIRAGQRAMEAEAARPRPAPIPEAISGDDVTAVGDSVMLASTPALYEKLPGIHVDAAVSRQSWAAPDIIDALAASGRLREHVVVALGTNGSLDGGALQKMADAVGRDRDLVLVNAYAPRDWIAGVNSDLAAFADARSGVVVADWAAAIAPHEELLAGDRIHPGMAGGRIFADVVEQGIRASEAERAARAAPWSGCRSRREHPARCCSRLALLFSARATVLSSRCCSRCALLFSRLALLFSARAPGIYAAGAENSSAIGSVKAGLSRLRARRCAACRVP</sequence>
<dbReference type="RefSeq" id="WP_286299275.1">
    <property type="nucleotide sequence ID" value="NZ_AP027728.1"/>
</dbReference>